<keyword evidence="1" id="KW-0472">Membrane</keyword>
<dbReference type="EMBL" id="PFLI01000051">
    <property type="protein sequence ID" value="PIY72353.1"/>
    <property type="molecule type" value="Genomic_DNA"/>
</dbReference>
<evidence type="ECO:0000256" key="1">
    <source>
        <dbReference type="SAM" id="Phobius"/>
    </source>
</evidence>
<keyword evidence="1" id="KW-1133">Transmembrane helix</keyword>
<dbReference type="Pfam" id="PF10531">
    <property type="entry name" value="SLBB"/>
    <property type="match status" value="1"/>
</dbReference>
<comment type="caution">
    <text evidence="3">The sequence shown here is derived from an EMBL/GenBank/DDBJ whole genome shotgun (WGS) entry which is preliminary data.</text>
</comment>
<gene>
    <name evidence="3" type="ORF">COY87_01390</name>
</gene>
<name>A0A2M7QJ60_9BACT</name>
<dbReference type="Gene3D" id="1.10.150.320">
    <property type="entry name" value="Photosystem II 12 kDa extrinsic protein"/>
    <property type="match status" value="1"/>
</dbReference>
<feature type="domain" description="Soluble ligand binding" evidence="2">
    <location>
        <begin position="68"/>
        <end position="103"/>
    </location>
</feature>
<evidence type="ECO:0000313" key="4">
    <source>
        <dbReference type="Proteomes" id="UP000229401"/>
    </source>
</evidence>
<proteinExistence type="predicted"/>
<sequence length="218" mass="24922">MDGFWQSLPPFFKKFGLETIFIFVALIVLLFSFFGFLNQQNNQSKASDFSFEKPQGKQPLSSQNICFVDISGAINKPDVYELPCNKRLIDVIKRAGGISEEADKPFIARNFNFAQYIYDQEKIHVPFTWEINETIFLENKKVLDYTFPQVVEKQSENTVDKISIGISSSEELEVLPGIGKAAAQKIIDNRPYNSINDLIIKKVISKTVFEKIKSYIVE</sequence>
<keyword evidence="1" id="KW-0812">Transmembrane</keyword>
<evidence type="ECO:0000313" key="3">
    <source>
        <dbReference type="EMBL" id="PIY72353.1"/>
    </source>
</evidence>
<reference evidence="4" key="1">
    <citation type="submission" date="2017-09" db="EMBL/GenBank/DDBJ databases">
        <title>Depth-based differentiation of microbial function through sediment-hosted aquifers and enrichment of novel symbionts in the deep terrestrial subsurface.</title>
        <authorList>
            <person name="Probst A.J."/>
            <person name="Ladd B."/>
            <person name="Jarett J.K."/>
            <person name="Geller-Mcgrath D.E."/>
            <person name="Sieber C.M.K."/>
            <person name="Emerson J.B."/>
            <person name="Anantharaman K."/>
            <person name="Thomas B.C."/>
            <person name="Malmstrom R."/>
            <person name="Stieglmeier M."/>
            <person name="Klingl A."/>
            <person name="Woyke T."/>
            <person name="Ryan C.M."/>
            <person name="Banfield J.F."/>
        </authorList>
    </citation>
    <scope>NUCLEOTIDE SEQUENCE [LARGE SCALE GENOMIC DNA]</scope>
</reference>
<evidence type="ECO:0000259" key="2">
    <source>
        <dbReference type="Pfam" id="PF10531"/>
    </source>
</evidence>
<dbReference type="Proteomes" id="UP000229401">
    <property type="component" value="Unassembled WGS sequence"/>
</dbReference>
<feature type="transmembrane region" description="Helical" evidence="1">
    <location>
        <begin position="20"/>
        <end position="37"/>
    </location>
</feature>
<dbReference type="InterPro" id="IPR019554">
    <property type="entry name" value="Soluble_ligand-bd"/>
</dbReference>
<dbReference type="Pfam" id="PF12836">
    <property type="entry name" value="HHH_3"/>
    <property type="match status" value="1"/>
</dbReference>
<organism evidence="3 4">
    <name type="scientific">Candidatus Roizmanbacteria bacterium CG_4_10_14_0_8_um_filter_33_9</name>
    <dbReference type="NCBI Taxonomy" id="1974826"/>
    <lineage>
        <taxon>Bacteria</taxon>
        <taxon>Candidatus Roizmaniibacteriota</taxon>
    </lineage>
</organism>
<accession>A0A2M7QJ60</accession>
<protein>
    <recommendedName>
        <fullName evidence="2">Soluble ligand binding domain-containing protein</fullName>
    </recommendedName>
</protein>
<dbReference type="AlphaFoldDB" id="A0A2M7QJ60"/>
<dbReference type="SUPFAM" id="SSF81585">
    <property type="entry name" value="PsbU/PolX domain-like"/>
    <property type="match status" value="1"/>
</dbReference>
<dbReference type="Gene3D" id="3.10.560.10">
    <property type="entry name" value="Outer membrane lipoprotein wza domain like"/>
    <property type="match status" value="1"/>
</dbReference>